<sequence length="47" mass="5064">MSSVPAVSFVCPWAYVAFSPPKPSMTHPLVVSNRSFAQALINKVDVS</sequence>
<name>A0A392TDQ9_9FABA</name>
<protein>
    <submittedName>
        <fullName evidence="1">Uncharacterized protein</fullName>
    </submittedName>
</protein>
<comment type="caution">
    <text evidence="1">The sequence shown here is derived from an EMBL/GenBank/DDBJ whole genome shotgun (WGS) entry which is preliminary data.</text>
</comment>
<dbReference type="EMBL" id="LXQA010545004">
    <property type="protein sequence ID" value="MCI58360.1"/>
    <property type="molecule type" value="Genomic_DNA"/>
</dbReference>
<accession>A0A392TDQ9</accession>
<evidence type="ECO:0000313" key="1">
    <source>
        <dbReference type="EMBL" id="MCI58360.1"/>
    </source>
</evidence>
<organism evidence="1 2">
    <name type="scientific">Trifolium medium</name>
    <dbReference type="NCBI Taxonomy" id="97028"/>
    <lineage>
        <taxon>Eukaryota</taxon>
        <taxon>Viridiplantae</taxon>
        <taxon>Streptophyta</taxon>
        <taxon>Embryophyta</taxon>
        <taxon>Tracheophyta</taxon>
        <taxon>Spermatophyta</taxon>
        <taxon>Magnoliopsida</taxon>
        <taxon>eudicotyledons</taxon>
        <taxon>Gunneridae</taxon>
        <taxon>Pentapetalae</taxon>
        <taxon>rosids</taxon>
        <taxon>fabids</taxon>
        <taxon>Fabales</taxon>
        <taxon>Fabaceae</taxon>
        <taxon>Papilionoideae</taxon>
        <taxon>50 kb inversion clade</taxon>
        <taxon>NPAAA clade</taxon>
        <taxon>Hologalegina</taxon>
        <taxon>IRL clade</taxon>
        <taxon>Trifolieae</taxon>
        <taxon>Trifolium</taxon>
    </lineage>
</organism>
<dbReference type="Proteomes" id="UP000265520">
    <property type="component" value="Unassembled WGS sequence"/>
</dbReference>
<feature type="non-terminal residue" evidence="1">
    <location>
        <position position="47"/>
    </location>
</feature>
<reference evidence="1 2" key="1">
    <citation type="journal article" date="2018" name="Front. Plant Sci.">
        <title>Red Clover (Trifolium pratense) and Zigzag Clover (T. medium) - A Picture of Genomic Similarities and Differences.</title>
        <authorList>
            <person name="Dluhosova J."/>
            <person name="Istvanek J."/>
            <person name="Nedelnik J."/>
            <person name="Repkova J."/>
        </authorList>
    </citation>
    <scope>NUCLEOTIDE SEQUENCE [LARGE SCALE GENOMIC DNA]</scope>
    <source>
        <strain evidence="2">cv. 10/8</strain>
        <tissue evidence="1">Leaf</tissue>
    </source>
</reference>
<proteinExistence type="predicted"/>
<dbReference type="AlphaFoldDB" id="A0A392TDQ9"/>
<keyword evidence="2" id="KW-1185">Reference proteome</keyword>
<evidence type="ECO:0000313" key="2">
    <source>
        <dbReference type="Proteomes" id="UP000265520"/>
    </source>
</evidence>